<reference evidence="1" key="1">
    <citation type="submission" date="2018-02" db="EMBL/GenBank/DDBJ databases">
        <title>Rhizophora mucronata_Transcriptome.</title>
        <authorList>
            <person name="Meera S.P."/>
            <person name="Sreeshan A."/>
            <person name="Augustine A."/>
        </authorList>
    </citation>
    <scope>NUCLEOTIDE SEQUENCE</scope>
    <source>
        <tissue evidence="1">Leaf</tissue>
    </source>
</reference>
<accession>A0A2P2JET6</accession>
<protein>
    <submittedName>
        <fullName evidence="1">Pentatricopeptide repeat-containing protein At4g01570-like</fullName>
    </submittedName>
</protein>
<dbReference type="AlphaFoldDB" id="A0A2P2JET6"/>
<proteinExistence type="predicted"/>
<evidence type="ECO:0000313" key="1">
    <source>
        <dbReference type="EMBL" id="MBW91981.1"/>
    </source>
</evidence>
<name>A0A2P2JET6_RHIMU</name>
<dbReference type="EMBL" id="GGEC01011498">
    <property type="protein sequence ID" value="MBW91981.1"/>
    <property type="molecule type" value="Transcribed_RNA"/>
</dbReference>
<organism evidence="1">
    <name type="scientific">Rhizophora mucronata</name>
    <name type="common">Asiatic mangrove</name>
    <dbReference type="NCBI Taxonomy" id="61149"/>
    <lineage>
        <taxon>Eukaryota</taxon>
        <taxon>Viridiplantae</taxon>
        <taxon>Streptophyta</taxon>
        <taxon>Embryophyta</taxon>
        <taxon>Tracheophyta</taxon>
        <taxon>Spermatophyta</taxon>
        <taxon>Magnoliopsida</taxon>
        <taxon>eudicotyledons</taxon>
        <taxon>Gunneridae</taxon>
        <taxon>Pentapetalae</taxon>
        <taxon>rosids</taxon>
        <taxon>fabids</taxon>
        <taxon>Malpighiales</taxon>
        <taxon>Rhizophoraceae</taxon>
        <taxon>Rhizophora</taxon>
    </lineage>
</organism>
<sequence>MSSLWPSSLKPSSNPARGISILNQSLHQRLWFFKYCTKVRSTPPKRWTSSDGVLSGIITSILPALTPKCSAPCATTVTLKRFPICSNP</sequence>